<feature type="transmembrane region" description="Helical" evidence="7">
    <location>
        <begin position="235"/>
        <end position="257"/>
    </location>
</feature>
<evidence type="ECO:0000256" key="3">
    <source>
        <dbReference type="ARBA" id="ARBA00022475"/>
    </source>
</evidence>
<evidence type="ECO:0000256" key="6">
    <source>
        <dbReference type="ARBA" id="ARBA00023136"/>
    </source>
</evidence>
<organism evidence="8 9">
    <name type="scientific">Marinomonas posidonica (strain CECT 7376 / NCIMB 14433 / IVIA-Po-181)</name>
    <dbReference type="NCBI Taxonomy" id="491952"/>
    <lineage>
        <taxon>Bacteria</taxon>
        <taxon>Pseudomonadati</taxon>
        <taxon>Pseudomonadota</taxon>
        <taxon>Gammaproteobacteria</taxon>
        <taxon>Oceanospirillales</taxon>
        <taxon>Oceanospirillaceae</taxon>
        <taxon>Marinomonas</taxon>
    </lineage>
</organism>
<evidence type="ECO:0000256" key="4">
    <source>
        <dbReference type="ARBA" id="ARBA00022692"/>
    </source>
</evidence>
<dbReference type="PANTHER" id="PTHR43823:SF3">
    <property type="entry name" value="MULTIDRUG EXPORT PROTEIN MEPA"/>
    <property type="match status" value="1"/>
</dbReference>
<accession>F6CRQ9</accession>
<proteinExistence type="predicted"/>
<dbReference type="KEGG" id="mpc:Mar181_0767"/>
<dbReference type="Proteomes" id="UP000009230">
    <property type="component" value="Chromosome"/>
</dbReference>
<evidence type="ECO:0000313" key="8">
    <source>
        <dbReference type="EMBL" id="AEF53822.1"/>
    </source>
</evidence>
<dbReference type="InterPro" id="IPR002528">
    <property type="entry name" value="MATE_fam"/>
</dbReference>
<evidence type="ECO:0000256" key="7">
    <source>
        <dbReference type="SAM" id="Phobius"/>
    </source>
</evidence>
<comment type="subcellular location">
    <subcellularLocation>
        <location evidence="1">Cell inner membrane</location>
        <topology evidence="1">Multi-pass membrane protein</topology>
    </subcellularLocation>
</comment>
<dbReference type="InterPro" id="IPR048279">
    <property type="entry name" value="MdtK-like"/>
</dbReference>
<reference evidence="8 9" key="1">
    <citation type="journal article" date="2012" name="Stand. Genomic Sci.">
        <title>Complete genome sequence of Marinomonas posidonica type strain (IVIA-Po-181(T)).</title>
        <authorList>
            <person name="Lucas-Elio P."/>
            <person name="Goodwin L."/>
            <person name="Woyke T."/>
            <person name="Pitluck S."/>
            <person name="Nolan M."/>
            <person name="Kyrpides N.C."/>
            <person name="Detter J.C."/>
            <person name="Copeland A."/>
            <person name="Lu M."/>
            <person name="Bruce D."/>
            <person name="Detter C."/>
            <person name="Tapia R."/>
            <person name="Han S."/>
            <person name="Land M.L."/>
            <person name="Ivanova N."/>
            <person name="Mikhailova N."/>
            <person name="Johnston A.W."/>
            <person name="Sanchez-Amat A."/>
        </authorList>
    </citation>
    <scope>NUCLEOTIDE SEQUENCE [LARGE SCALE GENOMIC DNA]</scope>
    <source>
        <strain evidence="9">CECT 7376 / NCIMB 14433 / IVIA-Po-181</strain>
    </source>
</reference>
<dbReference type="GO" id="GO:0042910">
    <property type="term" value="F:xenobiotic transmembrane transporter activity"/>
    <property type="evidence" value="ECO:0007669"/>
    <property type="project" value="InterPro"/>
</dbReference>
<protein>
    <submittedName>
        <fullName evidence="8">MATE efflux family protein</fullName>
    </submittedName>
</protein>
<dbReference type="HOGENOM" id="CLU_012893_0_1_6"/>
<dbReference type="PIRSF" id="PIRSF006603">
    <property type="entry name" value="DinF"/>
    <property type="match status" value="1"/>
</dbReference>
<sequence>MPSSAKLTQGSTFKHVVTMSVTSALGLMCMFLVDLVDMLFLSMLGEKEAVAAVGYASTIMFFTVSLSIAISIAATALVSRAIGERNLELAKRRAVNVLAFGILFSSLVVWFLWPKIPHILFFIGATGRALDLATGYLQILILGMPAVMIGMIGSGIMRALGDAKRAMYATMIGGLVNAVLDPIFIFAFGLGVDGAAIASLLARFSMVAVSYYGVVHVHKMLGEFDLMDFFKDVRCIAVIAVPAMLTNMSSPLANAIVMEHTASFGDDAVAAVAIIGRIIPVIFGGLFALSGAVGPILGQNYGAGRFDRMHQTISSAVIYALGYCFLLCWALYALQDWLVVVFNASPASADLIRFFATFVSFSFFFQSLLFIAIATFNNLGRPLHSTLLNFGRATIGTWPLIIVFSWFMGAEGILFGQAVGSVIFGVLGLYMARNYIVELEEKEAKEILPSGSATGFDEMI</sequence>
<feature type="transmembrane region" description="Helical" evidence="7">
    <location>
        <begin position="413"/>
        <end position="432"/>
    </location>
</feature>
<dbReference type="STRING" id="491952.Mar181_0767"/>
<evidence type="ECO:0000256" key="5">
    <source>
        <dbReference type="ARBA" id="ARBA00022989"/>
    </source>
</evidence>
<dbReference type="GO" id="GO:0015297">
    <property type="term" value="F:antiporter activity"/>
    <property type="evidence" value="ECO:0007669"/>
    <property type="project" value="InterPro"/>
</dbReference>
<dbReference type="InterPro" id="IPR051327">
    <property type="entry name" value="MATE_MepA_subfamily"/>
</dbReference>
<dbReference type="eggNOG" id="COG0534">
    <property type="taxonomic scope" value="Bacteria"/>
</dbReference>
<dbReference type="OrthoDB" id="9806302at2"/>
<evidence type="ECO:0000256" key="1">
    <source>
        <dbReference type="ARBA" id="ARBA00004429"/>
    </source>
</evidence>
<dbReference type="NCBIfam" id="TIGR00797">
    <property type="entry name" value="matE"/>
    <property type="match status" value="1"/>
</dbReference>
<dbReference type="EMBL" id="CP002771">
    <property type="protein sequence ID" value="AEF53822.1"/>
    <property type="molecule type" value="Genomic_DNA"/>
</dbReference>
<dbReference type="Pfam" id="PF01554">
    <property type="entry name" value="MatE"/>
    <property type="match status" value="2"/>
</dbReference>
<dbReference type="AlphaFoldDB" id="F6CRQ9"/>
<name>F6CRQ9_MARPP</name>
<feature type="transmembrane region" description="Helical" evidence="7">
    <location>
        <begin position="313"/>
        <end position="334"/>
    </location>
</feature>
<dbReference type="GO" id="GO:0005886">
    <property type="term" value="C:plasma membrane"/>
    <property type="evidence" value="ECO:0007669"/>
    <property type="project" value="UniProtKB-SubCell"/>
</dbReference>
<dbReference type="RefSeq" id="WP_013795299.1">
    <property type="nucleotide sequence ID" value="NC_015559.1"/>
</dbReference>
<feature type="transmembrane region" description="Helical" evidence="7">
    <location>
        <begin position="166"/>
        <end position="188"/>
    </location>
</feature>
<feature type="transmembrane region" description="Helical" evidence="7">
    <location>
        <begin position="269"/>
        <end position="293"/>
    </location>
</feature>
<dbReference type="PANTHER" id="PTHR43823">
    <property type="entry name" value="SPORULATION PROTEIN YKVU"/>
    <property type="match status" value="1"/>
</dbReference>
<evidence type="ECO:0000256" key="2">
    <source>
        <dbReference type="ARBA" id="ARBA00022448"/>
    </source>
</evidence>
<keyword evidence="5 7" id="KW-1133">Transmembrane helix</keyword>
<feature type="transmembrane region" description="Helical" evidence="7">
    <location>
        <begin position="133"/>
        <end position="154"/>
    </location>
</feature>
<feature type="transmembrane region" description="Helical" evidence="7">
    <location>
        <begin position="94"/>
        <end position="113"/>
    </location>
</feature>
<keyword evidence="6 7" id="KW-0472">Membrane</keyword>
<keyword evidence="9" id="KW-1185">Reference proteome</keyword>
<evidence type="ECO:0000313" key="9">
    <source>
        <dbReference type="Proteomes" id="UP000009230"/>
    </source>
</evidence>
<feature type="transmembrane region" description="Helical" evidence="7">
    <location>
        <begin position="12"/>
        <end position="33"/>
    </location>
</feature>
<feature type="transmembrane region" description="Helical" evidence="7">
    <location>
        <begin position="387"/>
        <end position="407"/>
    </location>
</feature>
<feature type="transmembrane region" description="Helical" evidence="7">
    <location>
        <begin position="354"/>
        <end position="375"/>
    </location>
</feature>
<keyword evidence="4 7" id="KW-0812">Transmembrane</keyword>
<keyword evidence="2" id="KW-0813">Transport</keyword>
<keyword evidence="3" id="KW-1003">Cell membrane</keyword>
<feature type="transmembrane region" description="Helical" evidence="7">
    <location>
        <begin position="194"/>
        <end position="214"/>
    </location>
</feature>
<feature type="transmembrane region" description="Helical" evidence="7">
    <location>
        <begin position="53"/>
        <end position="82"/>
    </location>
</feature>
<gene>
    <name evidence="8" type="ordered locus">Mar181_0767</name>
</gene>